<evidence type="ECO:0000256" key="2">
    <source>
        <dbReference type="ARBA" id="ARBA00022801"/>
    </source>
</evidence>
<dbReference type="GO" id="GO:0005524">
    <property type="term" value="F:ATP binding"/>
    <property type="evidence" value="ECO:0007669"/>
    <property type="project" value="UniProtKB-UniRule"/>
</dbReference>
<dbReference type="Pfam" id="PF13245">
    <property type="entry name" value="AAA_19"/>
    <property type="match status" value="1"/>
</dbReference>
<keyword evidence="4 5" id="KW-0067">ATP-binding</keyword>
<evidence type="ECO:0000256" key="3">
    <source>
        <dbReference type="ARBA" id="ARBA00022806"/>
    </source>
</evidence>
<feature type="domain" description="UvrD-like helicase ATP-binding" evidence="6">
    <location>
        <begin position="202"/>
        <end position="559"/>
    </location>
</feature>
<evidence type="ECO:0000256" key="5">
    <source>
        <dbReference type="PROSITE-ProRule" id="PRU00560"/>
    </source>
</evidence>
<comment type="caution">
    <text evidence="7">The sequence shown here is derived from an EMBL/GenBank/DDBJ whole genome shotgun (WGS) entry which is preliminary data.</text>
</comment>
<name>A0A7X0S9A4_9CLOT</name>
<keyword evidence="2 5" id="KW-0378">Hydrolase</keyword>
<dbReference type="GO" id="GO:0003677">
    <property type="term" value="F:DNA binding"/>
    <property type="evidence" value="ECO:0007669"/>
    <property type="project" value="InterPro"/>
</dbReference>
<organism evidence="7 8">
    <name type="scientific">Clostridium gasigenes</name>
    <dbReference type="NCBI Taxonomy" id="94869"/>
    <lineage>
        <taxon>Bacteria</taxon>
        <taxon>Bacillati</taxon>
        <taxon>Bacillota</taxon>
        <taxon>Clostridia</taxon>
        <taxon>Eubacteriales</taxon>
        <taxon>Clostridiaceae</taxon>
        <taxon>Clostridium</taxon>
    </lineage>
</organism>
<sequence length="703" mass="81800">MDKIELIGEQQNLDRTLEVLNLEILNYIKKRKGIAQYILDYRKKFIEDHKDDEDNIMEYFDHEKYVKEQAYSTIDRKLSEFTKLKESPYFGKVTFTDEEDKEDKEEIYIGRYGLTPEESYKESVVDWRAPVASLFYKGMIGETSYKAPNGEVPVEITARRQLMVKKGLLEGYFDSDVDVKDEILQMILSSNAGEKLKDIVISIQQEQDEIIREERTKVVVVNGVAGSGKTTIALHRVAYLLYNFREQLTNKVLIFGPNDIFIDYISDVLPTLGESGISQETFVGFAYDEIGLGEPIIDSPTYLEDVLKGNEEVINKIKYKSSKEFITFLDEKVAQYEDKYFTITPVNFMGEEIVTVEEIEVLFNKHYKYMPLFRRSQKVKLIIISKLKDKRDEKVRTLNAEFKEKLASLTPEELLIEENNMDFERKNKIRDIVKEVVKSKEELEQWISNESIVDMYKEFMDVKTLTYLDLPAILYLMIKLDGKKVKQDIRHIVIDEAQDYSFLQFLVLKELTGCKSYTIVGDSNQRLIKIEEIPPMLKLKELFGGFVKDFSLNKSYRSTYQIMEYASKLLDEKAVVPFVRKGEFDVLETEVPETDKEGLIDVLLNLLEEYQDEKYENIAIITKGKEQLQKIAPELKKHTKIVAFDREDMIYKGGKVLVPSYYAKGLEFDGVIIVDFDDNTDDLVKYIMATRALHRLSIVKVTR</sequence>
<dbReference type="InterPro" id="IPR014016">
    <property type="entry name" value="UvrD-like_ATP-bd"/>
</dbReference>
<feature type="binding site" evidence="5">
    <location>
        <begin position="223"/>
        <end position="230"/>
    </location>
    <ligand>
        <name>ATP</name>
        <dbReference type="ChEBI" id="CHEBI:30616"/>
    </ligand>
</feature>
<dbReference type="GO" id="GO:0000725">
    <property type="term" value="P:recombinational repair"/>
    <property type="evidence" value="ECO:0007669"/>
    <property type="project" value="TreeGrafter"/>
</dbReference>
<dbReference type="EMBL" id="JACKWY010000001">
    <property type="protein sequence ID" value="MBB6713359.1"/>
    <property type="molecule type" value="Genomic_DNA"/>
</dbReference>
<dbReference type="SUPFAM" id="SSF52540">
    <property type="entry name" value="P-loop containing nucleoside triphosphate hydrolases"/>
    <property type="match status" value="1"/>
</dbReference>
<keyword evidence="1 5" id="KW-0547">Nucleotide-binding</keyword>
<evidence type="ECO:0000256" key="4">
    <source>
        <dbReference type="ARBA" id="ARBA00022840"/>
    </source>
</evidence>
<dbReference type="PANTHER" id="PTHR11070">
    <property type="entry name" value="UVRD / RECB / PCRA DNA HELICASE FAMILY MEMBER"/>
    <property type="match status" value="1"/>
</dbReference>
<dbReference type="RefSeq" id="WP_185163185.1">
    <property type="nucleotide sequence ID" value="NZ_JACKWY010000001.1"/>
</dbReference>
<accession>A0A7X0S9A4</accession>
<dbReference type="PROSITE" id="PS51198">
    <property type="entry name" value="UVRD_HELICASE_ATP_BIND"/>
    <property type="match status" value="1"/>
</dbReference>
<evidence type="ECO:0000313" key="7">
    <source>
        <dbReference type="EMBL" id="MBB6713359.1"/>
    </source>
</evidence>
<dbReference type="GO" id="GO:0043138">
    <property type="term" value="F:3'-5' DNA helicase activity"/>
    <property type="evidence" value="ECO:0007669"/>
    <property type="project" value="TreeGrafter"/>
</dbReference>
<dbReference type="GO" id="GO:0005829">
    <property type="term" value="C:cytosol"/>
    <property type="evidence" value="ECO:0007669"/>
    <property type="project" value="TreeGrafter"/>
</dbReference>
<protein>
    <submittedName>
        <fullName evidence="7">AAA family ATPase</fullName>
    </submittedName>
</protein>
<dbReference type="InterPro" id="IPR000212">
    <property type="entry name" value="DNA_helicase_UvrD/REP"/>
</dbReference>
<dbReference type="InterPro" id="IPR027417">
    <property type="entry name" value="P-loop_NTPase"/>
</dbReference>
<dbReference type="Proteomes" id="UP000585258">
    <property type="component" value="Unassembled WGS sequence"/>
</dbReference>
<gene>
    <name evidence="7" type="ORF">H7E68_01260</name>
</gene>
<reference evidence="7 8" key="1">
    <citation type="submission" date="2020-08" db="EMBL/GenBank/DDBJ databases">
        <title>Clostridia isolated from Swiss meat.</title>
        <authorList>
            <person name="Wambui J."/>
            <person name="Stevens M.J.A."/>
            <person name="Stephan R."/>
        </authorList>
    </citation>
    <scope>NUCLEOTIDE SEQUENCE [LARGE SCALE GENOMIC DNA]</scope>
    <source>
        <strain evidence="7 8">CM001</strain>
    </source>
</reference>
<proteinExistence type="predicted"/>
<evidence type="ECO:0000259" key="6">
    <source>
        <dbReference type="PROSITE" id="PS51198"/>
    </source>
</evidence>
<dbReference type="Gene3D" id="3.40.50.300">
    <property type="entry name" value="P-loop containing nucleotide triphosphate hydrolases"/>
    <property type="match status" value="3"/>
</dbReference>
<keyword evidence="3 5" id="KW-0347">Helicase</keyword>
<dbReference type="PANTHER" id="PTHR11070:SF17">
    <property type="entry name" value="DNA HELICASE IV"/>
    <property type="match status" value="1"/>
</dbReference>
<evidence type="ECO:0000313" key="8">
    <source>
        <dbReference type="Proteomes" id="UP000585258"/>
    </source>
</evidence>
<evidence type="ECO:0000256" key="1">
    <source>
        <dbReference type="ARBA" id="ARBA00022741"/>
    </source>
</evidence>
<dbReference type="AlphaFoldDB" id="A0A7X0S9A4"/>
<dbReference type="GO" id="GO:0016787">
    <property type="term" value="F:hydrolase activity"/>
    <property type="evidence" value="ECO:0007669"/>
    <property type="project" value="UniProtKB-UniRule"/>
</dbReference>